<dbReference type="EMBL" id="OIVN01000180">
    <property type="protein sequence ID" value="SPC75790.1"/>
    <property type="molecule type" value="Genomic_DNA"/>
</dbReference>
<feature type="region of interest" description="Disordered" evidence="1">
    <location>
        <begin position="28"/>
        <end position="59"/>
    </location>
</feature>
<dbReference type="AlphaFoldDB" id="A0A2N9EM93"/>
<feature type="compositionally biased region" description="Polar residues" evidence="1">
    <location>
        <begin position="28"/>
        <end position="43"/>
    </location>
</feature>
<organism evidence="2">
    <name type="scientific">Fagus sylvatica</name>
    <name type="common">Beechnut</name>
    <dbReference type="NCBI Taxonomy" id="28930"/>
    <lineage>
        <taxon>Eukaryota</taxon>
        <taxon>Viridiplantae</taxon>
        <taxon>Streptophyta</taxon>
        <taxon>Embryophyta</taxon>
        <taxon>Tracheophyta</taxon>
        <taxon>Spermatophyta</taxon>
        <taxon>Magnoliopsida</taxon>
        <taxon>eudicotyledons</taxon>
        <taxon>Gunneridae</taxon>
        <taxon>Pentapetalae</taxon>
        <taxon>rosids</taxon>
        <taxon>fabids</taxon>
        <taxon>Fagales</taxon>
        <taxon>Fagaceae</taxon>
        <taxon>Fagus</taxon>
    </lineage>
</organism>
<feature type="region of interest" description="Disordered" evidence="1">
    <location>
        <begin position="126"/>
        <end position="174"/>
    </location>
</feature>
<sequence length="174" mass="19009">MPRKLALSSTAKGWEDLIHIDKVFVQRNATKNNQPNKSQPTHSSSRDRHGSTSRPLGSARQGLASGVEFVLHGVASGVEFVLRGVASGVGLSLVVAGLTGGGGYRSEKRATPWVSPWWWLASLTGGGGGKLSEKRNPSRRFQPQTNPSPFRASAENEESREKREERAEKREHRV</sequence>
<accession>A0A2N9EM93</accession>
<evidence type="ECO:0000256" key="1">
    <source>
        <dbReference type="SAM" id="MobiDB-lite"/>
    </source>
</evidence>
<name>A0A2N9EM93_FAGSY</name>
<protein>
    <submittedName>
        <fullName evidence="2">Uncharacterized protein</fullName>
    </submittedName>
</protein>
<feature type="compositionally biased region" description="Polar residues" evidence="1">
    <location>
        <begin position="139"/>
        <end position="148"/>
    </location>
</feature>
<evidence type="ECO:0000313" key="2">
    <source>
        <dbReference type="EMBL" id="SPC75790.1"/>
    </source>
</evidence>
<reference evidence="2" key="1">
    <citation type="submission" date="2018-02" db="EMBL/GenBank/DDBJ databases">
        <authorList>
            <person name="Cohen D.B."/>
            <person name="Kent A.D."/>
        </authorList>
    </citation>
    <scope>NUCLEOTIDE SEQUENCE</scope>
</reference>
<gene>
    <name evidence="2" type="ORF">FSB_LOCUS3672</name>
</gene>
<proteinExistence type="predicted"/>
<feature type="compositionally biased region" description="Basic and acidic residues" evidence="1">
    <location>
        <begin position="157"/>
        <end position="174"/>
    </location>
</feature>